<dbReference type="AlphaFoldDB" id="A0A1G9FDG6"/>
<protein>
    <submittedName>
        <fullName evidence="1">Uncharacterized protein</fullName>
    </submittedName>
</protein>
<evidence type="ECO:0000313" key="2">
    <source>
        <dbReference type="Proteomes" id="UP000199555"/>
    </source>
</evidence>
<sequence length="76" mass="8588">MLDALHNRAFLRGFQTGFSSPFRLMSGSRSRVTYTPHATDTEAWEAVGRLLNEAYQEVGTEVGKITRAKKSARTRR</sequence>
<dbReference type="Proteomes" id="UP000199555">
    <property type="component" value="Unassembled WGS sequence"/>
</dbReference>
<proteinExistence type="predicted"/>
<evidence type="ECO:0000313" key="1">
    <source>
        <dbReference type="EMBL" id="SDK86455.1"/>
    </source>
</evidence>
<dbReference type="STRING" id="525640.SAMN04487971_103336"/>
<reference evidence="2" key="1">
    <citation type="submission" date="2016-10" db="EMBL/GenBank/DDBJ databases">
        <authorList>
            <person name="Varghese N."/>
            <person name="Submissions S."/>
        </authorList>
    </citation>
    <scope>NUCLEOTIDE SEQUENCE [LARGE SCALE GENOMIC DNA]</scope>
    <source>
        <strain evidence="2">CGMCC 1.7655</strain>
    </source>
</reference>
<gene>
    <name evidence="1" type="ORF">SAMN04487971_103336</name>
</gene>
<accession>A0A1G9FDG6</accession>
<organism evidence="1 2">
    <name type="scientific">Paracoccus chinensis</name>
    <dbReference type="NCBI Taxonomy" id="525640"/>
    <lineage>
        <taxon>Bacteria</taxon>
        <taxon>Pseudomonadati</taxon>
        <taxon>Pseudomonadota</taxon>
        <taxon>Alphaproteobacteria</taxon>
        <taxon>Rhodobacterales</taxon>
        <taxon>Paracoccaceae</taxon>
        <taxon>Paracoccus</taxon>
    </lineage>
</organism>
<dbReference type="EMBL" id="FNGE01000003">
    <property type="protein sequence ID" value="SDK86455.1"/>
    <property type="molecule type" value="Genomic_DNA"/>
</dbReference>
<name>A0A1G9FDG6_9RHOB</name>
<keyword evidence="2" id="KW-1185">Reference proteome</keyword>